<accession>A0A0H3FH03</accession>
<reference evidence="1 2" key="2">
    <citation type="journal article" date="2012" name="J. Bacteriol.">
        <title>Complete Genome Sequence of Rahnella sp. Strain Y9602, a Gammaproteobacterium Isolate from Metal- and Radionuclide-Contaminated Soil.</title>
        <authorList>
            <person name="Martinez R.J."/>
            <person name="Bruce D."/>
            <person name="Detter C."/>
            <person name="Goodwin L.A."/>
            <person name="Han J."/>
            <person name="Han C.S."/>
            <person name="Held B."/>
            <person name="Land M.L."/>
            <person name="Mikhailova N."/>
            <person name="Nolan M."/>
            <person name="Pennacchio L."/>
            <person name="Pitluck S."/>
            <person name="Tapia R."/>
            <person name="Woyke T."/>
            <person name="Sobecky P.A."/>
        </authorList>
    </citation>
    <scope>NUCLEOTIDE SEQUENCE [LARGE SCALE GENOMIC DNA]</scope>
    <source>
        <strain evidence="1 2">Y9602</strain>
        <plasmid evidence="1 2">pRAHAQ01</plasmid>
    </source>
</reference>
<dbReference type="OrthoDB" id="5600404at2"/>
<geneLocation type="plasmid" evidence="1 2">
    <name>pRAHAQ01</name>
</geneLocation>
<dbReference type="Proteomes" id="UP000007257">
    <property type="component" value="Plasmid pRAHAQ01"/>
</dbReference>
<sequence length="184" mass="20406">MTIKGLEQAIANMNSISTTAVPRASAQAVNRVAGRAISRSSSTVSKETKVPRKLVMQRAKLKKATINRPVATLKINRGNLPAIKLGAAQMRVSRRQGNLRGQGSVLKIGRFTFRNAFIQQLANGRWHVLQRSGKSRYPIEVVKIPLTTPLTEAYTAETHHLMQSDMPKEMASALKNQLRLIIKR</sequence>
<protein>
    <submittedName>
        <fullName evidence="1">Prophage minor tail Z family protein</fullName>
    </submittedName>
</protein>
<dbReference type="KEGG" id="rah:Rahaq_4517"/>
<dbReference type="Pfam" id="PF06763">
    <property type="entry name" value="Minor_tail_Z"/>
    <property type="match status" value="1"/>
</dbReference>
<keyword evidence="1" id="KW-0614">Plasmid</keyword>
<proteinExistence type="predicted"/>
<dbReference type="RefSeq" id="WP_013577781.1">
    <property type="nucleotide sequence ID" value="NC_015062.1"/>
</dbReference>
<dbReference type="PIRSF" id="PIRSF004395">
    <property type="entry name" value="Tail_Z"/>
    <property type="match status" value="1"/>
</dbReference>
<evidence type="ECO:0000313" key="1">
    <source>
        <dbReference type="EMBL" id="ADW76100.1"/>
    </source>
</evidence>
<organism evidence="1 2">
    <name type="scientific">Rahnella sp. (strain Y9602)</name>
    <dbReference type="NCBI Taxonomy" id="2703885"/>
    <lineage>
        <taxon>Bacteria</taxon>
        <taxon>Pseudomonadati</taxon>
        <taxon>Pseudomonadota</taxon>
        <taxon>Gammaproteobacteria</taxon>
        <taxon>Enterobacterales</taxon>
        <taxon>Yersiniaceae</taxon>
        <taxon>Rahnella</taxon>
    </lineage>
</organism>
<dbReference type="AlphaFoldDB" id="A0A0H3FH03"/>
<name>A0A0H3FH03_RAHSY</name>
<dbReference type="InterPro" id="IPR010633">
    <property type="entry name" value="Phage_lambda_GpZ"/>
</dbReference>
<dbReference type="EMBL" id="CP002506">
    <property type="protein sequence ID" value="ADW76100.1"/>
    <property type="molecule type" value="Genomic_DNA"/>
</dbReference>
<gene>
    <name evidence="1" type="ordered locus">Rahaq_4517</name>
</gene>
<evidence type="ECO:0000313" key="2">
    <source>
        <dbReference type="Proteomes" id="UP000007257"/>
    </source>
</evidence>
<reference evidence="2" key="1">
    <citation type="submission" date="2011-01" db="EMBL/GenBank/DDBJ databases">
        <title>Complete sequence of plasmid1 of Rahnella sp. Y9602.</title>
        <authorList>
            <consortium name="US DOE Joint Genome Institute"/>
            <person name="Lucas S."/>
            <person name="Copeland A."/>
            <person name="Lapidus A."/>
            <person name="Cheng J.-F."/>
            <person name="Goodwin L."/>
            <person name="Pitluck S."/>
            <person name="Lu M."/>
            <person name="Detter J.C."/>
            <person name="Han C."/>
            <person name="Tapia R."/>
            <person name="Land M."/>
            <person name="Hauser L."/>
            <person name="Kyrpides N."/>
            <person name="Ivanova N."/>
            <person name="Ovchinnikova G."/>
            <person name="Pagani I."/>
            <person name="Sobecky P.A."/>
            <person name="Martinez R.J."/>
            <person name="Woyke T."/>
        </authorList>
    </citation>
    <scope>NUCLEOTIDE SEQUENCE [LARGE SCALE GENOMIC DNA]</scope>
    <source>
        <strain evidence="2">Y9602</strain>
        <plasmid evidence="2">pRAHAQ01</plasmid>
    </source>
</reference>
<dbReference type="eggNOG" id="ENOG502ZT0R">
    <property type="taxonomic scope" value="Bacteria"/>
</dbReference>
<dbReference type="HOGENOM" id="CLU_124188_0_0_6"/>